<dbReference type="EMBL" id="JAQJAN010000009">
    <property type="protein sequence ID" value="KAJ5719888.1"/>
    <property type="molecule type" value="Genomic_DNA"/>
</dbReference>
<dbReference type="PANTHER" id="PTHR33577:SF19">
    <property type="entry name" value="HEME HALOPEROXIDASE FAMILY PROFILE DOMAIN-CONTAINING PROTEIN-RELATED"/>
    <property type="match status" value="1"/>
</dbReference>
<reference evidence="9" key="2">
    <citation type="submission" date="2023-01" db="EMBL/GenBank/DDBJ databases">
        <authorList>
            <person name="Petersen C."/>
        </authorList>
    </citation>
    <scope>NUCLEOTIDE SEQUENCE</scope>
    <source>
        <strain evidence="9">IBT 17514</strain>
    </source>
</reference>
<feature type="domain" description="Heme haloperoxidase family profile" evidence="8">
    <location>
        <begin position="1"/>
        <end position="179"/>
    </location>
</feature>
<gene>
    <name evidence="9" type="ORF">N7493_006766</name>
</gene>
<dbReference type="Proteomes" id="UP001215712">
    <property type="component" value="Unassembled WGS sequence"/>
</dbReference>
<evidence type="ECO:0000313" key="9">
    <source>
        <dbReference type="EMBL" id="KAJ5719888.1"/>
    </source>
</evidence>
<protein>
    <submittedName>
        <fullName evidence="9">Chloroperoxidase</fullName>
    </submittedName>
</protein>
<evidence type="ECO:0000256" key="4">
    <source>
        <dbReference type="ARBA" id="ARBA00022723"/>
    </source>
</evidence>
<sequence length="179" mass="19740">MANHGWLPRSGKNIDLAMLRHAVAGAFNYEPTSFDDAFAQALAFNLTTTGNSSTIHLRDLARHDDVEFDGSLSRNDIYFGDNLHFDPTVWKTVADNLRLYETLGSEVDNYVTVELAAKASAARVEEAKRINPTFNASTNEMQGSPGTTGLYLTTLWDDDFGAAPKAWVKAFFGKSNNLE</sequence>
<dbReference type="Pfam" id="PF01328">
    <property type="entry name" value="Peroxidase_2"/>
    <property type="match status" value="1"/>
</dbReference>
<dbReference type="GO" id="GO:0004601">
    <property type="term" value="F:peroxidase activity"/>
    <property type="evidence" value="ECO:0007669"/>
    <property type="project" value="UniProtKB-KW"/>
</dbReference>
<evidence type="ECO:0000256" key="7">
    <source>
        <dbReference type="ARBA" id="ARBA00025795"/>
    </source>
</evidence>
<dbReference type="InterPro" id="IPR000028">
    <property type="entry name" value="Chloroperoxidase"/>
</dbReference>
<dbReference type="PROSITE" id="PS51405">
    <property type="entry name" value="HEME_HALOPEROXIDASE"/>
    <property type="match status" value="1"/>
</dbReference>
<evidence type="ECO:0000256" key="2">
    <source>
        <dbReference type="ARBA" id="ARBA00022559"/>
    </source>
</evidence>
<comment type="caution">
    <text evidence="9">The sequence shown here is derived from an EMBL/GenBank/DDBJ whole genome shotgun (WGS) entry which is preliminary data.</text>
</comment>
<accession>A0AAD6MUU6</accession>
<evidence type="ECO:0000256" key="6">
    <source>
        <dbReference type="ARBA" id="ARBA00023004"/>
    </source>
</evidence>
<keyword evidence="2" id="KW-0575">Peroxidase</keyword>
<keyword evidence="4" id="KW-0479">Metal-binding</keyword>
<comment type="cofactor">
    <cofactor evidence="1">
        <name>heme b</name>
        <dbReference type="ChEBI" id="CHEBI:60344"/>
    </cofactor>
</comment>
<dbReference type="PANTHER" id="PTHR33577">
    <property type="entry name" value="STERIGMATOCYSTIN BIOSYNTHESIS PEROXIDASE STCC-RELATED"/>
    <property type="match status" value="1"/>
</dbReference>
<organism evidence="9 10">
    <name type="scientific">Penicillium malachiteum</name>
    <dbReference type="NCBI Taxonomy" id="1324776"/>
    <lineage>
        <taxon>Eukaryota</taxon>
        <taxon>Fungi</taxon>
        <taxon>Dikarya</taxon>
        <taxon>Ascomycota</taxon>
        <taxon>Pezizomycotina</taxon>
        <taxon>Eurotiomycetes</taxon>
        <taxon>Eurotiomycetidae</taxon>
        <taxon>Eurotiales</taxon>
        <taxon>Aspergillaceae</taxon>
        <taxon>Penicillium</taxon>
    </lineage>
</organism>
<keyword evidence="3" id="KW-0349">Heme</keyword>
<dbReference type="Gene3D" id="1.10.489.10">
    <property type="entry name" value="Chloroperoxidase-like"/>
    <property type="match status" value="1"/>
</dbReference>
<proteinExistence type="inferred from homology"/>
<evidence type="ECO:0000256" key="1">
    <source>
        <dbReference type="ARBA" id="ARBA00001970"/>
    </source>
</evidence>
<keyword evidence="5" id="KW-0560">Oxidoreductase</keyword>
<keyword evidence="6" id="KW-0408">Iron</keyword>
<reference evidence="9" key="1">
    <citation type="journal article" date="2023" name="IMA Fungus">
        <title>Comparative genomic study of the Penicillium genus elucidates a diverse pangenome and 15 lateral gene transfer events.</title>
        <authorList>
            <person name="Petersen C."/>
            <person name="Sorensen T."/>
            <person name="Nielsen M.R."/>
            <person name="Sondergaard T.E."/>
            <person name="Sorensen J.L."/>
            <person name="Fitzpatrick D.A."/>
            <person name="Frisvad J.C."/>
            <person name="Nielsen K.L."/>
        </authorList>
    </citation>
    <scope>NUCLEOTIDE SEQUENCE</scope>
    <source>
        <strain evidence="9">IBT 17514</strain>
    </source>
</reference>
<evidence type="ECO:0000256" key="3">
    <source>
        <dbReference type="ARBA" id="ARBA00022617"/>
    </source>
</evidence>
<dbReference type="InterPro" id="IPR036851">
    <property type="entry name" value="Chloroperoxidase-like_sf"/>
</dbReference>
<dbReference type="AlphaFoldDB" id="A0AAD6MUU6"/>
<comment type="similarity">
    <text evidence="7">Belongs to the chloroperoxidase family.</text>
</comment>
<name>A0AAD6MUU6_9EURO</name>
<evidence type="ECO:0000259" key="8">
    <source>
        <dbReference type="PROSITE" id="PS51405"/>
    </source>
</evidence>
<dbReference type="SUPFAM" id="SSF47571">
    <property type="entry name" value="Cloroperoxidase"/>
    <property type="match status" value="1"/>
</dbReference>
<evidence type="ECO:0000256" key="5">
    <source>
        <dbReference type="ARBA" id="ARBA00023002"/>
    </source>
</evidence>
<evidence type="ECO:0000313" key="10">
    <source>
        <dbReference type="Proteomes" id="UP001215712"/>
    </source>
</evidence>
<keyword evidence="10" id="KW-1185">Reference proteome</keyword>
<dbReference type="GO" id="GO:0046872">
    <property type="term" value="F:metal ion binding"/>
    <property type="evidence" value="ECO:0007669"/>
    <property type="project" value="UniProtKB-KW"/>
</dbReference>